<evidence type="ECO:0000313" key="1">
    <source>
        <dbReference type="EMBL" id="KAJ8560782.1"/>
    </source>
</evidence>
<sequence>MNQQNLRIFSATTYTKQIQQKEDNKLMAAEIVLQCVFDASISTFGNMEQRPYHRNCSCALHKLKGKNCSNHKNNSIVSFPKKQFPNHISFSITSLSGAKE</sequence>
<dbReference type="OrthoDB" id="1696465at2759"/>
<gene>
    <name evidence="1" type="ORF">K7X08_022642</name>
</gene>
<dbReference type="EMBL" id="JAJAGQ010000006">
    <property type="protein sequence ID" value="KAJ8560782.1"/>
    <property type="molecule type" value="Genomic_DNA"/>
</dbReference>
<dbReference type="PANTHER" id="PTHR35121:SF4">
    <property type="entry name" value="SWIM-TYPE DOMAIN-CONTAINING PROTEIN"/>
    <property type="match status" value="1"/>
</dbReference>
<dbReference type="PANTHER" id="PTHR35121">
    <property type="entry name" value="HOMEODOMAIN PROTEIN 8, PUTATIVE-RELATED"/>
    <property type="match status" value="1"/>
</dbReference>
<reference evidence="2" key="1">
    <citation type="journal article" date="2023" name="Proc. Natl. Acad. Sci. U.S.A.">
        <title>Genomic and structural basis for evolution of tropane alkaloid biosynthesis.</title>
        <authorList>
            <person name="Wanga Y.-J."/>
            <person name="Taina T."/>
            <person name="Yua J.-Y."/>
            <person name="Lia J."/>
            <person name="Xua B."/>
            <person name="Chenc J."/>
            <person name="D'Auriad J.C."/>
            <person name="Huanga J.-P."/>
            <person name="Huanga S.-X."/>
        </authorList>
    </citation>
    <scope>NUCLEOTIDE SEQUENCE [LARGE SCALE GENOMIC DNA]</scope>
    <source>
        <strain evidence="2">cv. KIB-2019</strain>
    </source>
</reference>
<proteinExistence type="predicted"/>
<dbReference type="Proteomes" id="UP001152561">
    <property type="component" value="Unassembled WGS sequence"/>
</dbReference>
<protein>
    <submittedName>
        <fullName evidence="1">Uncharacterized protein</fullName>
    </submittedName>
</protein>
<accession>A0A9Q1MI22</accession>
<evidence type="ECO:0000313" key="2">
    <source>
        <dbReference type="Proteomes" id="UP001152561"/>
    </source>
</evidence>
<name>A0A9Q1MI22_9SOLA</name>
<comment type="caution">
    <text evidence="1">The sequence shown here is derived from an EMBL/GenBank/DDBJ whole genome shotgun (WGS) entry which is preliminary data.</text>
</comment>
<dbReference type="AlphaFoldDB" id="A0A9Q1MI22"/>
<organism evidence="1 2">
    <name type="scientific">Anisodus acutangulus</name>
    <dbReference type="NCBI Taxonomy" id="402998"/>
    <lineage>
        <taxon>Eukaryota</taxon>
        <taxon>Viridiplantae</taxon>
        <taxon>Streptophyta</taxon>
        <taxon>Embryophyta</taxon>
        <taxon>Tracheophyta</taxon>
        <taxon>Spermatophyta</taxon>
        <taxon>Magnoliopsida</taxon>
        <taxon>eudicotyledons</taxon>
        <taxon>Gunneridae</taxon>
        <taxon>Pentapetalae</taxon>
        <taxon>asterids</taxon>
        <taxon>lamiids</taxon>
        <taxon>Solanales</taxon>
        <taxon>Solanaceae</taxon>
        <taxon>Solanoideae</taxon>
        <taxon>Hyoscyameae</taxon>
        <taxon>Anisodus</taxon>
    </lineage>
</organism>
<keyword evidence="2" id="KW-1185">Reference proteome</keyword>